<feature type="compositionally biased region" description="Polar residues" evidence="5">
    <location>
        <begin position="289"/>
        <end position="313"/>
    </location>
</feature>
<feature type="region of interest" description="Disordered" evidence="5">
    <location>
        <begin position="144"/>
        <end position="178"/>
    </location>
</feature>
<evidence type="ECO:0000256" key="6">
    <source>
        <dbReference type="SAM" id="Phobius"/>
    </source>
</evidence>
<keyword evidence="3 6" id="KW-1133">Transmembrane helix</keyword>
<comment type="subcellular location">
    <subcellularLocation>
        <location evidence="1">Membrane</location>
        <topology evidence="1">Single-pass membrane protein</topology>
    </subcellularLocation>
</comment>
<sequence length="322" mass="34310">MSIYFRKQLQLREPPSSVPCPDQPGEQCFISSEEHHTKHGVHRHTTASSEAETTSLNASLTTVPGEPNPSIAATSSSAMDVPPDSAIPTTTPFDPEASTADQPPFSAQPGPTPPIIASETFTSVLPSSSAPDVVASSSLIPSSTDPLIIIPPPPSTSDTSSSNTDTESSPISSPATATHHSNAAGAIAGGVIGGLAFIALLIAGWFFWRKRKYRRHHLAPSAEFMHHHNRYPSVPGSIHPHSATPPLMRDNSLEGDEPPPAFTKGTFNDPIFEKLSAAAQQREMYTSPYRGNQEINTQSRVLSPAASTSSNPYSRPRTMHPV</sequence>
<feature type="region of interest" description="Disordered" evidence="5">
    <location>
        <begin position="1"/>
        <end position="118"/>
    </location>
</feature>
<evidence type="ECO:0000313" key="8">
    <source>
        <dbReference type="Proteomes" id="UP001497453"/>
    </source>
</evidence>
<dbReference type="PANTHER" id="PTHR15549">
    <property type="entry name" value="PAIRED IMMUNOGLOBULIN-LIKE TYPE 2 RECEPTOR"/>
    <property type="match status" value="1"/>
</dbReference>
<feature type="transmembrane region" description="Helical" evidence="6">
    <location>
        <begin position="183"/>
        <end position="208"/>
    </location>
</feature>
<keyword evidence="4 6" id="KW-0472">Membrane</keyword>
<dbReference type="InterPro" id="IPR051694">
    <property type="entry name" value="Immunoregulatory_rcpt-like"/>
</dbReference>
<evidence type="ECO:0000256" key="2">
    <source>
        <dbReference type="ARBA" id="ARBA00022692"/>
    </source>
</evidence>
<evidence type="ECO:0000256" key="3">
    <source>
        <dbReference type="ARBA" id="ARBA00022989"/>
    </source>
</evidence>
<keyword evidence="2 6" id="KW-0812">Transmembrane</keyword>
<reference evidence="8" key="1">
    <citation type="submission" date="2024-04" db="EMBL/GenBank/DDBJ databases">
        <authorList>
            <person name="Shaw F."/>
            <person name="Minotto A."/>
        </authorList>
    </citation>
    <scope>NUCLEOTIDE SEQUENCE [LARGE SCALE GENOMIC DNA]</scope>
</reference>
<protein>
    <submittedName>
        <fullName evidence="7">Uncharacterized protein</fullName>
    </submittedName>
</protein>
<evidence type="ECO:0000313" key="7">
    <source>
        <dbReference type="EMBL" id="CAL1704315.1"/>
    </source>
</evidence>
<name>A0ABP1D8W2_9APHY</name>
<dbReference type="Proteomes" id="UP001497453">
    <property type="component" value="Chromosome 3"/>
</dbReference>
<feature type="compositionally biased region" description="Low complexity" evidence="5">
    <location>
        <begin position="156"/>
        <end position="173"/>
    </location>
</feature>
<accession>A0ABP1D8W2</accession>
<evidence type="ECO:0000256" key="4">
    <source>
        <dbReference type="ARBA" id="ARBA00023136"/>
    </source>
</evidence>
<dbReference type="PANTHER" id="PTHR15549:SF30">
    <property type="entry name" value="MID2 DOMAIN-CONTAINING PROTEIN"/>
    <property type="match status" value="1"/>
</dbReference>
<organism evidence="7 8">
    <name type="scientific">Somion occarium</name>
    <dbReference type="NCBI Taxonomy" id="3059160"/>
    <lineage>
        <taxon>Eukaryota</taxon>
        <taxon>Fungi</taxon>
        <taxon>Dikarya</taxon>
        <taxon>Basidiomycota</taxon>
        <taxon>Agaricomycotina</taxon>
        <taxon>Agaricomycetes</taxon>
        <taxon>Polyporales</taxon>
        <taxon>Cerrenaceae</taxon>
        <taxon>Somion</taxon>
    </lineage>
</organism>
<feature type="region of interest" description="Disordered" evidence="5">
    <location>
        <begin position="284"/>
        <end position="322"/>
    </location>
</feature>
<keyword evidence="8" id="KW-1185">Reference proteome</keyword>
<evidence type="ECO:0000256" key="1">
    <source>
        <dbReference type="ARBA" id="ARBA00004167"/>
    </source>
</evidence>
<proteinExistence type="predicted"/>
<gene>
    <name evidence="7" type="ORF">GFSPODELE1_LOCUS4951</name>
</gene>
<dbReference type="EMBL" id="OZ037946">
    <property type="protein sequence ID" value="CAL1704315.1"/>
    <property type="molecule type" value="Genomic_DNA"/>
</dbReference>
<feature type="compositionally biased region" description="Low complexity" evidence="5">
    <location>
        <begin position="46"/>
        <end position="55"/>
    </location>
</feature>
<evidence type="ECO:0000256" key="5">
    <source>
        <dbReference type="SAM" id="MobiDB-lite"/>
    </source>
</evidence>